<dbReference type="AlphaFoldDB" id="A0A382K127"/>
<sequence>MIRSLNTGVGGIRNFQTSLDVIANNLANLNTVGFKGGRVDFAEALTQTIRPSTPDEGNTSGSSSVAVSNGVATNSVTTIFGQGAINQTGKITDLALAGDGYFIVKKYGSETIGGGVVPDDGVLGATGIAQPDSSDKGAPGGVSYATRAGDFRLDKNGNLVNNMGMRVQGVADYINNPGAIGDIKFDRGDFMASVDVLRGSTNNKTIVMAKAHGFKTGNIVIFKSDGEMPGTELQEATPYYVRVVDDNKLLLYGDLHTATTDMTKGHDLAKSVPTDEITITGMRIIKKLASYEGVHTLEINEENTISSGEAHGLKDGDNVRFYIPNSVSILPNSMTEVNAGSGDGAWTIEVDAVDYLTSMSEGKVLNFGTGKEFLIQSVLPVAADGGDTPEKYKITGTVAGRTPVPDMAA</sequence>
<organism evidence="2">
    <name type="scientific">marine metagenome</name>
    <dbReference type="NCBI Taxonomy" id="408172"/>
    <lineage>
        <taxon>unclassified sequences</taxon>
        <taxon>metagenomes</taxon>
        <taxon>ecological metagenomes</taxon>
    </lineage>
</organism>
<feature type="non-terminal residue" evidence="2">
    <location>
        <position position="409"/>
    </location>
</feature>
<accession>A0A382K127</accession>
<dbReference type="InterPro" id="IPR001444">
    <property type="entry name" value="Flag_bb_rod_N"/>
</dbReference>
<dbReference type="InterPro" id="IPR037925">
    <property type="entry name" value="FlgE/F/G-like"/>
</dbReference>
<reference evidence="2" key="1">
    <citation type="submission" date="2018-05" db="EMBL/GenBank/DDBJ databases">
        <authorList>
            <person name="Lanie J.A."/>
            <person name="Ng W.-L."/>
            <person name="Kazmierczak K.M."/>
            <person name="Andrzejewski T.M."/>
            <person name="Davidsen T.M."/>
            <person name="Wayne K.J."/>
            <person name="Tettelin H."/>
            <person name="Glass J.I."/>
            <person name="Rusch D."/>
            <person name="Podicherti R."/>
            <person name="Tsui H.-C.T."/>
            <person name="Winkler M.E."/>
        </authorList>
    </citation>
    <scope>NUCLEOTIDE SEQUENCE</scope>
</reference>
<evidence type="ECO:0000259" key="1">
    <source>
        <dbReference type="Pfam" id="PF00460"/>
    </source>
</evidence>
<dbReference type="NCBIfam" id="TIGR03506">
    <property type="entry name" value="FlgEFG_subfam"/>
    <property type="match status" value="1"/>
</dbReference>
<dbReference type="InterPro" id="IPR020013">
    <property type="entry name" value="Flagellar_FlgE/F/G"/>
</dbReference>
<dbReference type="PANTHER" id="PTHR30435:SF19">
    <property type="entry name" value="FLAGELLAR BASAL-BODY ROD PROTEIN FLGG"/>
    <property type="match status" value="1"/>
</dbReference>
<dbReference type="EMBL" id="UINC01077053">
    <property type="protein sequence ID" value="SVC16807.1"/>
    <property type="molecule type" value="Genomic_DNA"/>
</dbReference>
<dbReference type="SUPFAM" id="SSF117143">
    <property type="entry name" value="Flagellar hook protein flgE"/>
    <property type="match status" value="1"/>
</dbReference>
<feature type="domain" description="Flagellar basal body rod protein N-terminal" evidence="1">
    <location>
        <begin position="5"/>
        <end position="35"/>
    </location>
</feature>
<name>A0A382K127_9ZZZZ</name>
<dbReference type="GO" id="GO:0071978">
    <property type="term" value="P:bacterial-type flagellum-dependent swarming motility"/>
    <property type="evidence" value="ECO:0007669"/>
    <property type="project" value="TreeGrafter"/>
</dbReference>
<proteinExistence type="predicted"/>
<dbReference type="Pfam" id="PF00460">
    <property type="entry name" value="Flg_bb_rod"/>
    <property type="match status" value="1"/>
</dbReference>
<dbReference type="GO" id="GO:0009288">
    <property type="term" value="C:bacterial-type flagellum"/>
    <property type="evidence" value="ECO:0007669"/>
    <property type="project" value="TreeGrafter"/>
</dbReference>
<gene>
    <name evidence="2" type="ORF">METZ01_LOCUS269661</name>
</gene>
<protein>
    <recommendedName>
        <fullName evidence="1">Flagellar basal body rod protein N-terminal domain-containing protein</fullName>
    </recommendedName>
</protein>
<evidence type="ECO:0000313" key="2">
    <source>
        <dbReference type="EMBL" id="SVC16807.1"/>
    </source>
</evidence>
<dbReference type="PANTHER" id="PTHR30435">
    <property type="entry name" value="FLAGELLAR PROTEIN"/>
    <property type="match status" value="1"/>
</dbReference>